<dbReference type="Pfam" id="PF02567">
    <property type="entry name" value="PhzC-PhzF"/>
    <property type="match status" value="1"/>
</dbReference>
<dbReference type="Gene3D" id="3.10.310.10">
    <property type="entry name" value="Diaminopimelate Epimerase, Chain A, domain 1"/>
    <property type="match status" value="2"/>
</dbReference>
<sequence>MRDATFYTYDVFTSEYFGGNPLAIFPCGEWIDDRQKQKIAREFNLSETVFIEPSDLVDVSYKLRIFTPAKELPFAGHPTIGAAIHLARSGLFGDISHGEVRALEVKAGVINVSFEVSDGVISAAKLVAPQPPRFFDDVPEVSFLEKLTGLSSEEIRLNDFRPQYVTCGTDYLLIPVRDLQALKRFWMSGAYYPQAIELAREVGVDLNGLFAFSKVEDKWQARMLWNDMGIAEDPATGSAAVCLAAYLASREQGTSGIFEWSLSQGVEMGRPSSLIIGAQKEDGVVRACSVAGSAVKVSKGEYLCL</sequence>
<reference evidence="2" key="1">
    <citation type="submission" date="2021-10" db="EMBL/GenBank/DDBJ databases">
        <title>The complete genome sequence of Leeia sp. TBRC 13508.</title>
        <authorList>
            <person name="Charoenyingcharoen P."/>
            <person name="Yukphan P."/>
        </authorList>
    </citation>
    <scope>NUCLEOTIDE SEQUENCE</scope>
    <source>
        <strain evidence="2">TBRC 13508</strain>
    </source>
</reference>
<protein>
    <submittedName>
        <fullName evidence="2">PhzF family phenazine biosynthesis protein</fullName>
    </submittedName>
</protein>
<dbReference type="Proteomes" id="UP001165395">
    <property type="component" value="Unassembled WGS sequence"/>
</dbReference>
<dbReference type="SUPFAM" id="SSF54506">
    <property type="entry name" value="Diaminopimelate epimerase-like"/>
    <property type="match status" value="1"/>
</dbReference>
<comment type="similarity">
    <text evidence="1">Belongs to the PhzF family.</text>
</comment>
<dbReference type="RefSeq" id="WP_227180369.1">
    <property type="nucleotide sequence ID" value="NZ_JAJBZT010000004.1"/>
</dbReference>
<name>A0ABS8D5Z3_9NEIS</name>
<dbReference type="PANTHER" id="PTHR13774">
    <property type="entry name" value="PHENAZINE BIOSYNTHESIS PROTEIN"/>
    <property type="match status" value="1"/>
</dbReference>
<dbReference type="NCBIfam" id="TIGR00654">
    <property type="entry name" value="PhzF_family"/>
    <property type="match status" value="1"/>
</dbReference>
<evidence type="ECO:0000256" key="1">
    <source>
        <dbReference type="ARBA" id="ARBA00008270"/>
    </source>
</evidence>
<keyword evidence="3" id="KW-1185">Reference proteome</keyword>
<accession>A0ABS8D5Z3</accession>
<comment type="caution">
    <text evidence="2">The sequence shown here is derived from an EMBL/GenBank/DDBJ whole genome shotgun (WGS) entry which is preliminary data.</text>
</comment>
<dbReference type="InterPro" id="IPR003719">
    <property type="entry name" value="Phenazine_PhzF-like"/>
</dbReference>
<dbReference type="PIRSF" id="PIRSF016184">
    <property type="entry name" value="PhzC_PhzF"/>
    <property type="match status" value="1"/>
</dbReference>
<evidence type="ECO:0000313" key="3">
    <source>
        <dbReference type="Proteomes" id="UP001165395"/>
    </source>
</evidence>
<dbReference type="EMBL" id="JAJBZT010000004">
    <property type="protein sequence ID" value="MCB6183587.1"/>
    <property type="molecule type" value="Genomic_DNA"/>
</dbReference>
<proteinExistence type="inferred from homology"/>
<organism evidence="2 3">
    <name type="scientific">Leeia speluncae</name>
    <dbReference type="NCBI Taxonomy" id="2884804"/>
    <lineage>
        <taxon>Bacteria</taxon>
        <taxon>Pseudomonadati</taxon>
        <taxon>Pseudomonadota</taxon>
        <taxon>Betaproteobacteria</taxon>
        <taxon>Neisseriales</taxon>
        <taxon>Leeiaceae</taxon>
        <taxon>Leeia</taxon>
    </lineage>
</organism>
<evidence type="ECO:0000313" key="2">
    <source>
        <dbReference type="EMBL" id="MCB6183587.1"/>
    </source>
</evidence>
<dbReference type="PANTHER" id="PTHR13774:SF32">
    <property type="entry name" value="ANTISENSE-ENHANCING SEQUENCE 1"/>
    <property type="match status" value="1"/>
</dbReference>
<gene>
    <name evidence="2" type="ORF">LIN78_08505</name>
</gene>